<dbReference type="InterPro" id="IPR040686">
    <property type="entry name" value="PurK_C"/>
</dbReference>
<feature type="domain" description="ATP-grasp" evidence="6">
    <location>
        <begin position="84"/>
        <end position="267"/>
    </location>
</feature>
<dbReference type="Gene3D" id="3.30.1490.20">
    <property type="entry name" value="ATP-grasp fold, A domain"/>
    <property type="match status" value="1"/>
</dbReference>
<protein>
    <recommendedName>
        <fullName evidence="4 5">N5-carboxyaminoimidazole ribonucleotide synthase</fullName>
        <shortName evidence="4 5">N5-CAIR synthase</shortName>
        <ecNumber evidence="4 5">6.3.4.18</ecNumber>
    </recommendedName>
    <alternativeName>
        <fullName evidence="4 5">5-(carboxyamino)imidazole ribonucleotide synthetase</fullName>
    </alternativeName>
</protein>
<feature type="binding site" evidence="4">
    <location>
        <position position="80"/>
    </location>
    <ligand>
        <name>ATP</name>
        <dbReference type="ChEBI" id="CHEBI:30616"/>
    </ligand>
</feature>
<dbReference type="EMBL" id="JXNU01000003">
    <property type="protein sequence ID" value="KKF35524.1"/>
    <property type="molecule type" value="Genomic_DNA"/>
</dbReference>
<comment type="function">
    <text evidence="4">Catalyzes the ATP-dependent conversion of 5-aminoimidazole ribonucleotide (AIR) and HCO(3)(-) to N5-carboxyaminoimidazole ribonucleotide (N5-CAIR).</text>
</comment>
<evidence type="ECO:0000313" key="8">
    <source>
        <dbReference type="Proteomes" id="UP000033924"/>
    </source>
</evidence>
<dbReference type="GO" id="GO:0004638">
    <property type="term" value="F:phosphoribosylaminoimidazole carboxylase activity"/>
    <property type="evidence" value="ECO:0007669"/>
    <property type="project" value="InterPro"/>
</dbReference>
<dbReference type="InterPro" id="IPR011761">
    <property type="entry name" value="ATP-grasp"/>
</dbReference>
<evidence type="ECO:0000256" key="1">
    <source>
        <dbReference type="ARBA" id="ARBA00022741"/>
    </source>
</evidence>
<dbReference type="NCBIfam" id="TIGR01161">
    <property type="entry name" value="purK"/>
    <property type="match status" value="1"/>
</dbReference>
<dbReference type="InterPro" id="IPR011054">
    <property type="entry name" value="Rudment_hybrid_motif"/>
</dbReference>
<dbReference type="Proteomes" id="UP000033924">
    <property type="component" value="Unassembled WGS sequence"/>
</dbReference>
<dbReference type="FunFam" id="3.40.50.20:FF:000017">
    <property type="entry name" value="N5-carboxyaminoimidazole ribonucleotide synthase"/>
    <property type="match status" value="1"/>
</dbReference>
<evidence type="ECO:0000313" key="7">
    <source>
        <dbReference type="EMBL" id="KKF35524.1"/>
    </source>
</evidence>
<dbReference type="InterPro" id="IPR016185">
    <property type="entry name" value="PreATP-grasp_dom_sf"/>
</dbReference>
<dbReference type="InterPro" id="IPR003135">
    <property type="entry name" value="ATP-grasp_carboxylate-amine"/>
</dbReference>
<dbReference type="RefSeq" id="WP_016192222.1">
    <property type="nucleotide sequence ID" value="NZ_CP089932.1"/>
</dbReference>
<comment type="function">
    <text evidence="5">Catalyzes the ATP-dependent conversion of 5-aminoimidazole ribonucleotide (AIR) and HCO(3)- to N5-carboxyaminoimidazole ribonucleotide (N5-CAIR).</text>
</comment>
<dbReference type="STRING" id="65700.SY86_08930"/>
<dbReference type="GO" id="GO:0005829">
    <property type="term" value="C:cytosol"/>
    <property type="evidence" value="ECO:0007669"/>
    <property type="project" value="TreeGrafter"/>
</dbReference>
<organism evidence="7 8">
    <name type="scientific">Erwinia tracheiphila</name>
    <dbReference type="NCBI Taxonomy" id="65700"/>
    <lineage>
        <taxon>Bacteria</taxon>
        <taxon>Pseudomonadati</taxon>
        <taxon>Pseudomonadota</taxon>
        <taxon>Gammaproteobacteria</taxon>
        <taxon>Enterobacterales</taxon>
        <taxon>Erwiniaceae</taxon>
        <taxon>Erwinia</taxon>
    </lineage>
</organism>
<dbReference type="InterPro" id="IPR013815">
    <property type="entry name" value="ATP_grasp_subdomain_1"/>
</dbReference>
<dbReference type="Pfam" id="PF17769">
    <property type="entry name" value="PurK_C"/>
    <property type="match status" value="1"/>
</dbReference>
<dbReference type="GO" id="GO:0034028">
    <property type="term" value="F:5-(carboxyamino)imidazole ribonucleotide synthase activity"/>
    <property type="evidence" value="ECO:0007669"/>
    <property type="project" value="UniProtKB-UniRule"/>
</dbReference>
<evidence type="ECO:0000256" key="3">
    <source>
        <dbReference type="ARBA" id="ARBA00022840"/>
    </source>
</evidence>
<keyword evidence="8" id="KW-1185">Reference proteome</keyword>
<keyword evidence="2 4" id="KW-0658">Purine biosynthesis</keyword>
<feature type="binding site" evidence="4">
    <location>
        <position position="161"/>
    </location>
    <ligand>
        <name>ATP</name>
        <dbReference type="ChEBI" id="CHEBI:30616"/>
    </ligand>
</feature>
<dbReference type="GO" id="GO:0046872">
    <property type="term" value="F:metal ion binding"/>
    <property type="evidence" value="ECO:0007669"/>
    <property type="project" value="InterPro"/>
</dbReference>
<evidence type="ECO:0000256" key="5">
    <source>
        <dbReference type="RuleBase" id="RU361200"/>
    </source>
</evidence>
<dbReference type="SUPFAM" id="SSF56059">
    <property type="entry name" value="Glutathione synthetase ATP-binding domain-like"/>
    <property type="match status" value="1"/>
</dbReference>
<keyword evidence="4 5" id="KW-0436">Ligase</keyword>
<gene>
    <name evidence="4 5" type="primary">purK</name>
    <name evidence="7" type="ORF">SY86_08930</name>
</gene>
<comment type="subunit">
    <text evidence="4 5">Homodimer.</text>
</comment>
<dbReference type="InterPro" id="IPR005875">
    <property type="entry name" value="PurK"/>
</dbReference>
<dbReference type="UniPathway" id="UPA00074">
    <property type="reaction ID" value="UER00942"/>
</dbReference>
<dbReference type="PATRIC" id="fig|65700.7.peg.2256"/>
<keyword evidence="1 4" id="KW-0547">Nucleotide-binding</keyword>
<dbReference type="SUPFAM" id="SSF52440">
    <property type="entry name" value="PreATP-grasp domain"/>
    <property type="match status" value="1"/>
</dbReference>
<dbReference type="PANTHER" id="PTHR11609:SF5">
    <property type="entry name" value="PHOSPHORIBOSYLAMINOIMIDAZOLE CARBOXYLASE"/>
    <property type="match status" value="1"/>
</dbReference>
<comment type="caution">
    <text evidence="7">The sequence shown here is derived from an EMBL/GenBank/DDBJ whole genome shotgun (WGS) entry which is preliminary data.</text>
</comment>
<dbReference type="PROSITE" id="PS50975">
    <property type="entry name" value="ATP_GRASP"/>
    <property type="match status" value="1"/>
</dbReference>
<feature type="binding site" evidence="4">
    <location>
        <position position="184"/>
    </location>
    <ligand>
        <name>ATP</name>
        <dbReference type="ChEBI" id="CHEBI:30616"/>
    </ligand>
</feature>
<dbReference type="NCBIfam" id="NF004678">
    <property type="entry name" value="PRK06019.1-4"/>
    <property type="match status" value="1"/>
</dbReference>
<accession>A0A0M2K9C3</accession>
<dbReference type="HAMAP" id="MF_01928">
    <property type="entry name" value="PurK"/>
    <property type="match status" value="1"/>
</dbReference>
<dbReference type="GO" id="GO:0005524">
    <property type="term" value="F:ATP binding"/>
    <property type="evidence" value="ECO:0007669"/>
    <property type="project" value="UniProtKB-UniRule"/>
</dbReference>
<feature type="binding site" evidence="4">
    <location>
        <position position="120"/>
    </location>
    <ligand>
        <name>ATP</name>
        <dbReference type="ChEBI" id="CHEBI:30616"/>
    </ligand>
</feature>
<keyword evidence="3 4" id="KW-0067">ATP-binding</keyword>
<reference evidence="7 8" key="1">
    <citation type="submission" date="2015-01" db="EMBL/GenBank/DDBJ databases">
        <title>Erwinia tracheiphila.</title>
        <authorList>
            <person name="Shapiro L.R."/>
        </authorList>
    </citation>
    <scope>NUCLEOTIDE SEQUENCE [LARGE SCALE GENOMIC DNA]</scope>
    <source>
        <strain evidence="7 8">BuffGH</strain>
    </source>
</reference>
<comment type="similarity">
    <text evidence="4 5">Belongs to the PurK/PurT family.</text>
</comment>
<evidence type="ECO:0000256" key="4">
    <source>
        <dbReference type="HAMAP-Rule" id="MF_01928"/>
    </source>
</evidence>
<dbReference type="AlphaFoldDB" id="A0A0M2K9C3"/>
<comment type="pathway">
    <text evidence="4 5">Purine metabolism; IMP biosynthesis via de novo pathway; 5-amino-1-(5-phospho-D-ribosyl)imidazole-4-carboxylate from 5-amino-1-(5-phospho-D-ribosyl)imidazole (N5-CAIR route): step 1/2.</text>
</comment>
<feature type="binding site" evidence="4">
    <location>
        <begin position="237"/>
        <end position="238"/>
    </location>
    <ligand>
        <name>ATP</name>
        <dbReference type="ChEBI" id="CHEBI:30616"/>
    </ligand>
</feature>
<dbReference type="Gene3D" id="3.30.470.20">
    <property type="entry name" value="ATP-grasp fold, B domain"/>
    <property type="match status" value="1"/>
</dbReference>
<dbReference type="PANTHER" id="PTHR11609">
    <property type="entry name" value="PURINE BIOSYNTHESIS PROTEIN 6/7, PUR6/7"/>
    <property type="match status" value="1"/>
</dbReference>
<feature type="binding site" evidence="4">
    <location>
        <begin position="125"/>
        <end position="131"/>
    </location>
    <ligand>
        <name>ATP</name>
        <dbReference type="ChEBI" id="CHEBI:30616"/>
    </ligand>
</feature>
<feature type="binding site" evidence="4">
    <location>
        <begin position="153"/>
        <end position="156"/>
    </location>
    <ligand>
        <name>ATP</name>
        <dbReference type="ChEBI" id="CHEBI:30616"/>
    </ligand>
</feature>
<sequence length="360" mass="39698">MKPVCVLGNGQLGRMLRQAGEPLGIAVWPVGLDAEPEALPIAQSVITAEIERWPETALTRELADHDAFVNRDIFPLLADRLTQKQLLDQLNLPTAPWQLLTHADDWAQVFATLGELAIVKRRTGGYDGRGQWRLHADETGTLPAECYGECIVEQGIHFSGEVSLVGARGKNGNTVFYPLTHNLHQEGILRTSVALPTPDRTQQQQAETMLSAIMNELNYVGVMAMECFVIPQGLLINELAPRVHNSGHWTQNGASISQFELHLRAILNLPLPEPVVSVPSVMVNLIGTAVNIDWLNQPLVHLHWYEKEVRPGRKVGHLNLSDVSTPALQSALSALVPILPEEYTSGIAWAAERLQNGQRH</sequence>
<evidence type="ECO:0000256" key="2">
    <source>
        <dbReference type="ARBA" id="ARBA00022755"/>
    </source>
</evidence>
<evidence type="ECO:0000259" key="6">
    <source>
        <dbReference type="PROSITE" id="PS50975"/>
    </source>
</evidence>
<name>A0A0M2K9C3_9GAMM</name>
<dbReference type="Gene3D" id="3.40.50.20">
    <property type="match status" value="1"/>
</dbReference>
<dbReference type="EC" id="6.3.4.18" evidence="4 5"/>
<dbReference type="FunFam" id="3.30.470.20:FF:000034">
    <property type="entry name" value="N5-carboxyaminoimidazole ribonucleotide synthase"/>
    <property type="match status" value="1"/>
</dbReference>
<comment type="catalytic activity">
    <reaction evidence="4 5">
        <text>5-amino-1-(5-phospho-beta-D-ribosyl)imidazole + hydrogencarbonate + ATP = 5-carboxyamino-1-(5-phospho-D-ribosyl)imidazole + ADP + phosphate + 2 H(+)</text>
        <dbReference type="Rhea" id="RHEA:19317"/>
        <dbReference type="ChEBI" id="CHEBI:15378"/>
        <dbReference type="ChEBI" id="CHEBI:17544"/>
        <dbReference type="ChEBI" id="CHEBI:30616"/>
        <dbReference type="ChEBI" id="CHEBI:43474"/>
        <dbReference type="ChEBI" id="CHEBI:58730"/>
        <dbReference type="ChEBI" id="CHEBI:137981"/>
        <dbReference type="ChEBI" id="CHEBI:456216"/>
        <dbReference type="EC" id="6.3.4.18"/>
    </reaction>
</comment>
<proteinExistence type="inferred from homology"/>
<dbReference type="GO" id="GO:0006189">
    <property type="term" value="P:'de novo' IMP biosynthetic process"/>
    <property type="evidence" value="ECO:0007669"/>
    <property type="project" value="UniProtKB-UniRule"/>
</dbReference>
<dbReference type="Pfam" id="PF02222">
    <property type="entry name" value="ATP-grasp"/>
    <property type="match status" value="1"/>
</dbReference>
<dbReference type="SUPFAM" id="SSF51246">
    <property type="entry name" value="Rudiment single hybrid motif"/>
    <property type="match status" value="1"/>
</dbReference>